<sequence length="201" mass="21866">MVNAIAFETAETLVSHVTGTVSKVLSLILFNASKDVAVYLLCVACGLQNGIMSSYTGSVIRTTHMTGIVTDIGLIVGRHISGFVKRRCCRRIHFADEEPGEVRTGENSTGRETCLAAAKTIRTNLIALIAMASKKHKEPEKGWSNHTADPSVFFCAQGDLAVHLDTAKPEQTARFVRFWPSVARKLVLLLLLLLSFLIGPV</sequence>
<reference evidence="1 2" key="1">
    <citation type="submission" date="2024-02" db="EMBL/GenBank/DDBJ databases">
        <authorList>
            <person name="Chen Y."/>
            <person name="Shah S."/>
            <person name="Dougan E. K."/>
            <person name="Thang M."/>
            <person name="Chan C."/>
        </authorList>
    </citation>
    <scope>NUCLEOTIDE SEQUENCE [LARGE SCALE GENOMIC DNA]</scope>
</reference>
<evidence type="ECO:0008006" key="3">
    <source>
        <dbReference type="Google" id="ProtNLM"/>
    </source>
</evidence>
<dbReference type="Pfam" id="PF06912">
    <property type="entry name" value="DUF1275"/>
    <property type="match status" value="1"/>
</dbReference>
<accession>A0ABP0SJU7</accession>
<organism evidence="1 2">
    <name type="scientific">Durusdinium trenchii</name>
    <dbReference type="NCBI Taxonomy" id="1381693"/>
    <lineage>
        <taxon>Eukaryota</taxon>
        <taxon>Sar</taxon>
        <taxon>Alveolata</taxon>
        <taxon>Dinophyceae</taxon>
        <taxon>Suessiales</taxon>
        <taxon>Symbiodiniaceae</taxon>
        <taxon>Durusdinium</taxon>
    </lineage>
</organism>
<comment type="caution">
    <text evidence="1">The sequence shown here is derived from an EMBL/GenBank/DDBJ whole genome shotgun (WGS) entry which is preliminary data.</text>
</comment>
<dbReference type="Proteomes" id="UP001642464">
    <property type="component" value="Unassembled WGS sequence"/>
</dbReference>
<proteinExistence type="predicted"/>
<name>A0ABP0SJU7_9DINO</name>
<evidence type="ECO:0000313" key="2">
    <source>
        <dbReference type="Proteomes" id="UP001642464"/>
    </source>
</evidence>
<keyword evidence="2" id="KW-1185">Reference proteome</keyword>
<dbReference type="InterPro" id="IPR010699">
    <property type="entry name" value="DUF1275"/>
</dbReference>
<gene>
    <name evidence="1" type="ORF">SCF082_LOCUS52176</name>
</gene>
<protein>
    <recommendedName>
        <fullName evidence="3">H(+)-exporting diphosphatase</fullName>
    </recommendedName>
</protein>
<dbReference type="EMBL" id="CAXAMM010043973">
    <property type="protein sequence ID" value="CAK9112548.1"/>
    <property type="molecule type" value="Genomic_DNA"/>
</dbReference>
<evidence type="ECO:0000313" key="1">
    <source>
        <dbReference type="EMBL" id="CAK9112548.1"/>
    </source>
</evidence>